<dbReference type="PANTHER" id="PTHR11733:SF167">
    <property type="entry name" value="FI17812P1-RELATED"/>
    <property type="match status" value="1"/>
</dbReference>
<dbReference type="PROSITE" id="PS51885">
    <property type="entry name" value="NEPRILYSIN"/>
    <property type="match status" value="1"/>
</dbReference>
<proteinExistence type="predicted"/>
<dbReference type="InterPro" id="IPR000718">
    <property type="entry name" value="Peptidase_M13"/>
</dbReference>
<evidence type="ECO:0000256" key="1">
    <source>
        <dbReference type="SAM" id="Phobius"/>
    </source>
</evidence>
<dbReference type="GO" id="GO:0004222">
    <property type="term" value="F:metalloendopeptidase activity"/>
    <property type="evidence" value="ECO:0007669"/>
    <property type="project" value="InterPro"/>
</dbReference>
<feature type="transmembrane region" description="Helical" evidence="1">
    <location>
        <begin position="30"/>
        <end position="50"/>
    </location>
</feature>
<dbReference type="Proteomes" id="UP000821837">
    <property type="component" value="Chromosome 6"/>
</dbReference>
<reference evidence="2" key="1">
    <citation type="journal article" date="2020" name="Cell">
        <title>Large-Scale Comparative Analyses of Tick Genomes Elucidate Their Genetic Diversity and Vector Capacities.</title>
        <authorList>
            <consortium name="Tick Genome and Microbiome Consortium (TIGMIC)"/>
            <person name="Jia N."/>
            <person name="Wang J."/>
            <person name="Shi W."/>
            <person name="Du L."/>
            <person name="Sun Y."/>
            <person name="Zhan W."/>
            <person name="Jiang J.F."/>
            <person name="Wang Q."/>
            <person name="Zhang B."/>
            <person name="Ji P."/>
            <person name="Bell-Sakyi L."/>
            <person name="Cui X.M."/>
            <person name="Yuan T.T."/>
            <person name="Jiang B.G."/>
            <person name="Yang W.F."/>
            <person name="Lam T.T."/>
            <person name="Chang Q.C."/>
            <person name="Ding S.J."/>
            <person name="Wang X.J."/>
            <person name="Zhu J.G."/>
            <person name="Ruan X.D."/>
            <person name="Zhao L."/>
            <person name="Wei J.T."/>
            <person name="Ye R.Z."/>
            <person name="Que T.C."/>
            <person name="Du C.H."/>
            <person name="Zhou Y.H."/>
            <person name="Cheng J.X."/>
            <person name="Dai P.F."/>
            <person name="Guo W.B."/>
            <person name="Han X.H."/>
            <person name="Huang E.J."/>
            <person name="Li L.F."/>
            <person name="Wei W."/>
            <person name="Gao Y.C."/>
            <person name="Liu J.Z."/>
            <person name="Shao H.Z."/>
            <person name="Wang X."/>
            <person name="Wang C.C."/>
            <person name="Yang T.C."/>
            <person name="Huo Q.B."/>
            <person name="Li W."/>
            <person name="Chen H.Y."/>
            <person name="Chen S.E."/>
            <person name="Zhou L.G."/>
            <person name="Ni X.B."/>
            <person name="Tian J.H."/>
            <person name="Sheng Y."/>
            <person name="Liu T."/>
            <person name="Pan Y.S."/>
            <person name="Xia L.Y."/>
            <person name="Li J."/>
            <person name="Zhao F."/>
            <person name="Cao W.C."/>
        </authorList>
    </citation>
    <scope>NUCLEOTIDE SEQUENCE</scope>
    <source>
        <strain evidence="2">Rsan-2018</strain>
    </source>
</reference>
<keyword evidence="1" id="KW-0812">Transmembrane</keyword>
<dbReference type="EMBL" id="JABSTV010001252">
    <property type="protein sequence ID" value="KAH7948368.1"/>
    <property type="molecule type" value="Genomic_DNA"/>
</dbReference>
<protein>
    <submittedName>
        <fullName evidence="2">Uncharacterized protein</fullName>
    </submittedName>
</protein>
<name>A0A9D4PQA4_RHISA</name>
<organism evidence="2 3">
    <name type="scientific">Rhipicephalus sanguineus</name>
    <name type="common">Brown dog tick</name>
    <name type="synonym">Ixodes sanguineus</name>
    <dbReference type="NCBI Taxonomy" id="34632"/>
    <lineage>
        <taxon>Eukaryota</taxon>
        <taxon>Metazoa</taxon>
        <taxon>Ecdysozoa</taxon>
        <taxon>Arthropoda</taxon>
        <taxon>Chelicerata</taxon>
        <taxon>Arachnida</taxon>
        <taxon>Acari</taxon>
        <taxon>Parasitiformes</taxon>
        <taxon>Ixodida</taxon>
        <taxon>Ixodoidea</taxon>
        <taxon>Ixodidae</taxon>
        <taxon>Rhipicephalinae</taxon>
        <taxon>Rhipicephalus</taxon>
        <taxon>Rhipicephalus</taxon>
    </lineage>
</organism>
<dbReference type="SUPFAM" id="SSF55486">
    <property type="entry name" value="Metalloproteases ('zincins'), catalytic domain"/>
    <property type="match status" value="1"/>
</dbReference>
<dbReference type="GO" id="GO:0005886">
    <property type="term" value="C:plasma membrane"/>
    <property type="evidence" value="ECO:0007669"/>
    <property type="project" value="TreeGrafter"/>
</dbReference>
<dbReference type="GO" id="GO:0016485">
    <property type="term" value="P:protein processing"/>
    <property type="evidence" value="ECO:0007669"/>
    <property type="project" value="TreeGrafter"/>
</dbReference>
<dbReference type="AlphaFoldDB" id="A0A9D4PQA4"/>
<sequence length="542" mass="60811">MARPASSRFRDFGARSSLLSVPPEKFQPEFAAVVSIIVIAVAVVVLSAIAQMGRRGPLEQEVTAEGGGPFCCPEDMRETLRYINTSANPCRDFFAYVCSGVISYRLWPEDNTKAEFERMVFTGVMPPGVPRSPAGEFLIAYHRSCLESIVRRNISSELAVALVRREQGVLKNMDAKKAFIYAATATLKYRLNPAFYVLQQFNNPTVKVGTALICNNSHALDALKAVMRGVLTFESSIEKSPQRLFKICKQQVSSVWQLGRIFKVNIFTSPEKDAQLHVIFDNVKDAVRADLLKSALVAADDESRLEQFFSALTLFTLSETVDTGVPLPKVSDDFASSLLDALAFEHEASKAYFANFSETYTRSFVHLRINGNRSMYLTTQLYYVVQTGKANLVLSNMATVGRILAEALWFMVFRTVTWSPQTKANMLRFEDCYDSLYWMNSSGRNTDAITSFFTALGLSSVLNAFFRPQWLTVKPAWGFWRMSHSQLFYILSTYARCPRTSTARDVNIINAPLKFIKDFEDAFKCLPGAPMTKRHACSRPAL</sequence>
<dbReference type="PANTHER" id="PTHR11733">
    <property type="entry name" value="ZINC METALLOPROTEASE FAMILY M13 NEPRILYSIN-RELATED"/>
    <property type="match status" value="1"/>
</dbReference>
<accession>A0A9D4PQA4</accession>
<keyword evidence="3" id="KW-1185">Reference proteome</keyword>
<keyword evidence="1" id="KW-0472">Membrane</keyword>
<evidence type="ECO:0000313" key="2">
    <source>
        <dbReference type="EMBL" id="KAH7948368.1"/>
    </source>
</evidence>
<comment type="caution">
    <text evidence="2">The sequence shown here is derived from an EMBL/GenBank/DDBJ whole genome shotgun (WGS) entry which is preliminary data.</text>
</comment>
<keyword evidence="1" id="KW-1133">Transmembrane helix</keyword>
<gene>
    <name evidence="2" type="ORF">HPB52_020949</name>
</gene>
<reference evidence="2" key="2">
    <citation type="submission" date="2021-09" db="EMBL/GenBank/DDBJ databases">
        <authorList>
            <person name="Jia N."/>
            <person name="Wang J."/>
            <person name="Shi W."/>
            <person name="Du L."/>
            <person name="Sun Y."/>
            <person name="Zhan W."/>
            <person name="Jiang J."/>
            <person name="Wang Q."/>
            <person name="Zhang B."/>
            <person name="Ji P."/>
            <person name="Sakyi L.B."/>
            <person name="Cui X."/>
            <person name="Yuan T."/>
            <person name="Jiang B."/>
            <person name="Yang W."/>
            <person name="Lam T.T.-Y."/>
            <person name="Chang Q."/>
            <person name="Ding S."/>
            <person name="Wang X."/>
            <person name="Zhu J."/>
            <person name="Ruan X."/>
            <person name="Zhao L."/>
            <person name="Wei J."/>
            <person name="Que T."/>
            <person name="Du C."/>
            <person name="Cheng J."/>
            <person name="Dai P."/>
            <person name="Han X."/>
            <person name="Huang E."/>
            <person name="Gao Y."/>
            <person name="Liu J."/>
            <person name="Shao H."/>
            <person name="Ye R."/>
            <person name="Li L."/>
            <person name="Wei W."/>
            <person name="Wang X."/>
            <person name="Wang C."/>
            <person name="Huo Q."/>
            <person name="Li W."/>
            <person name="Guo W."/>
            <person name="Chen H."/>
            <person name="Chen S."/>
            <person name="Zhou L."/>
            <person name="Zhou L."/>
            <person name="Ni X."/>
            <person name="Tian J."/>
            <person name="Zhou Y."/>
            <person name="Sheng Y."/>
            <person name="Liu T."/>
            <person name="Pan Y."/>
            <person name="Xia L."/>
            <person name="Li J."/>
            <person name="Zhao F."/>
            <person name="Cao W."/>
        </authorList>
    </citation>
    <scope>NUCLEOTIDE SEQUENCE</scope>
    <source>
        <strain evidence="2">Rsan-2018</strain>
        <tissue evidence="2">Larvae</tissue>
    </source>
</reference>
<evidence type="ECO:0000313" key="3">
    <source>
        <dbReference type="Proteomes" id="UP000821837"/>
    </source>
</evidence>